<comment type="caution">
    <text evidence="4">The sequence shown here is derived from an EMBL/GenBank/DDBJ whole genome shotgun (WGS) entry which is preliminary data.</text>
</comment>
<evidence type="ECO:0000313" key="4">
    <source>
        <dbReference type="EMBL" id="MDA4843958.1"/>
    </source>
</evidence>
<evidence type="ECO:0000256" key="2">
    <source>
        <dbReference type="SAM" id="SignalP"/>
    </source>
</evidence>
<evidence type="ECO:0000256" key="1">
    <source>
        <dbReference type="SAM" id="MobiDB-lite"/>
    </source>
</evidence>
<dbReference type="EMBL" id="JAPJZH010000001">
    <property type="protein sequence ID" value="MDA4843958.1"/>
    <property type="molecule type" value="Genomic_DNA"/>
</dbReference>
<name>A0ABT4VGZ5_9HYPH</name>
<feature type="domain" description="YHYH" evidence="3">
    <location>
        <begin position="71"/>
        <end position="246"/>
    </location>
</feature>
<proteinExistence type="predicted"/>
<feature type="chain" id="PRO_5045328200" evidence="2">
    <location>
        <begin position="24"/>
        <end position="255"/>
    </location>
</feature>
<sequence length="255" mass="27362">MAKRFLILVAGAGMAAVAGYATAASNWVEISERGNQICIRSNSIPNHTTGSFPNRGNPHRIRPQNINVCVTASPRKTNRARGAGPGAIGIALNGVLIRPGTADYWDPRSPRGHSRDRSSGWNLEGMGSARTLGIDSANAHVDNRGTYHYHGKPISALKTRGGTQVGYAADGFEIHYVGGRAKSGYRLKSGTRPSGPGGKYDGSYVEDWVYVGGAGTLDQCNGGMLNGKYVYFATNTFPFYPRCFFGRPSRSFRGL</sequence>
<gene>
    <name evidence="4" type="ORF">OOZ53_01290</name>
</gene>
<dbReference type="RefSeq" id="WP_271087475.1">
    <property type="nucleotide sequence ID" value="NZ_JAPJZH010000001.1"/>
</dbReference>
<dbReference type="Pfam" id="PF14240">
    <property type="entry name" value="YHYH"/>
    <property type="match status" value="1"/>
</dbReference>
<dbReference type="Proteomes" id="UP001148313">
    <property type="component" value="Unassembled WGS sequence"/>
</dbReference>
<accession>A0ABT4VGZ5</accession>
<reference evidence="4" key="1">
    <citation type="submission" date="2022-11" db="EMBL/GenBank/DDBJ databases">
        <title>Hoeflea poritis sp. nov., isolated from scleractinian coral Porites lutea.</title>
        <authorList>
            <person name="Zhang G."/>
            <person name="Wei Q."/>
            <person name="Cai L."/>
        </authorList>
    </citation>
    <scope>NUCLEOTIDE SEQUENCE</scope>
    <source>
        <strain evidence="4">E7-10</strain>
    </source>
</reference>
<keyword evidence="5" id="KW-1185">Reference proteome</keyword>
<evidence type="ECO:0000259" key="3">
    <source>
        <dbReference type="Pfam" id="PF14240"/>
    </source>
</evidence>
<evidence type="ECO:0000313" key="5">
    <source>
        <dbReference type="Proteomes" id="UP001148313"/>
    </source>
</evidence>
<organism evidence="4 5">
    <name type="scientific">Hoeflea poritis</name>
    <dbReference type="NCBI Taxonomy" id="2993659"/>
    <lineage>
        <taxon>Bacteria</taxon>
        <taxon>Pseudomonadati</taxon>
        <taxon>Pseudomonadota</taxon>
        <taxon>Alphaproteobacteria</taxon>
        <taxon>Hyphomicrobiales</taxon>
        <taxon>Rhizobiaceae</taxon>
        <taxon>Hoeflea</taxon>
    </lineage>
</organism>
<feature type="signal peptide" evidence="2">
    <location>
        <begin position="1"/>
        <end position="23"/>
    </location>
</feature>
<keyword evidence="2" id="KW-0732">Signal</keyword>
<feature type="compositionally biased region" description="Basic and acidic residues" evidence="1">
    <location>
        <begin position="105"/>
        <end position="118"/>
    </location>
</feature>
<protein>
    <submittedName>
        <fullName evidence="4">YHYH protein</fullName>
    </submittedName>
</protein>
<feature type="region of interest" description="Disordered" evidence="1">
    <location>
        <begin position="103"/>
        <end position="124"/>
    </location>
</feature>
<dbReference type="InterPro" id="IPR025924">
    <property type="entry name" value="YHYH_dom"/>
</dbReference>